<gene>
    <name evidence="2" type="ORF">BOX15_Mlig003937g1</name>
    <name evidence="3" type="ORF">BOX15_Mlig032078g1</name>
</gene>
<evidence type="ECO:0000313" key="4">
    <source>
        <dbReference type="Proteomes" id="UP000215902"/>
    </source>
</evidence>
<name>A0A267EQC7_9PLAT</name>
<evidence type="ECO:0000313" key="2">
    <source>
        <dbReference type="EMBL" id="PAA63755.1"/>
    </source>
</evidence>
<accession>A0A267EQC7</accession>
<dbReference type="AlphaFoldDB" id="A0A267EQC7"/>
<proteinExistence type="predicted"/>
<comment type="caution">
    <text evidence="2">The sequence shown here is derived from an EMBL/GenBank/DDBJ whole genome shotgun (WGS) entry which is preliminary data.</text>
</comment>
<dbReference type="EMBL" id="NIVC01000190">
    <property type="protein sequence ID" value="PAA88403.1"/>
    <property type="molecule type" value="Genomic_DNA"/>
</dbReference>
<reference evidence="2 4" key="1">
    <citation type="submission" date="2017-06" db="EMBL/GenBank/DDBJ databases">
        <title>A platform for efficient transgenesis in Macrostomum lignano, a flatworm model organism for stem cell research.</title>
        <authorList>
            <person name="Berezikov E."/>
        </authorList>
    </citation>
    <scope>NUCLEOTIDE SEQUENCE [LARGE SCALE GENOMIC DNA]</scope>
    <source>
        <strain evidence="2">DV1</strain>
        <tissue evidence="2">Whole organism</tissue>
    </source>
</reference>
<organism evidence="2 4">
    <name type="scientific">Macrostomum lignano</name>
    <dbReference type="NCBI Taxonomy" id="282301"/>
    <lineage>
        <taxon>Eukaryota</taxon>
        <taxon>Metazoa</taxon>
        <taxon>Spiralia</taxon>
        <taxon>Lophotrochozoa</taxon>
        <taxon>Platyhelminthes</taxon>
        <taxon>Rhabditophora</taxon>
        <taxon>Macrostomorpha</taxon>
        <taxon>Macrostomida</taxon>
        <taxon>Macrostomidae</taxon>
        <taxon>Macrostomum</taxon>
    </lineage>
</organism>
<keyword evidence="1" id="KW-1133">Transmembrane helix</keyword>
<evidence type="ECO:0000313" key="3">
    <source>
        <dbReference type="EMBL" id="PAA88403.1"/>
    </source>
</evidence>
<dbReference type="EMBL" id="NIVC01001816">
    <property type="protein sequence ID" value="PAA63755.1"/>
    <property type="molecule type" value="Genomic_DNA"/>
</dbReference>
<evidence type="ECO:0000256" key="1">
    <source>
        <dbReference type="SAM" id="Phobius"/>
    </source>
</evidence>
<keyword evidence="1" id="KW-0812">Transmembrane</keyword>
<keyword evidence="1" id="KW-0472">Membrane</keyword>
<keyword evidence="4" id="KW-1185">Reference proteome</keyword>
<dbReference type="Proteomes" id="UP000215902">
    <property type="component" value="Unassembled WGS sequence"/>
</dbReference>
<protein>
    <submittedName>
        <fullName evidence="2">Uncharacterized protein</fullName>
    </submittedName>
</protein>
<feature type="non-terminal residue" evidence="2">
    <location>
        <position position="1"/>
    </location>
</feature>
<sequence>VMSSNPTNTFIAAFKSKLRTVPKHKLVTVFLFGSLFSSGIGYYKYRFSDDHRLDFIEAELAEMRARTRLQQQQQLESARQAK</sequence>
<feature type="transmembrane region" description="Helical" evidence="1">
    <location>
        <begin position="26"/>
        <end position="43"/>
    </location>
</feature>